<dbReference type="AlphaFoldDB" id="A0A226ERM9"/>
<organism evidence="3 4">
    <name type="scientific">Folsomia candida</name>
    <name type="common">Springtail</name>
    <dbReference type="NCBI Taxonomy" id="158441"/>
    <lineage>
        <taxon>Eukaryota</taxon>
        <taxon>Metazoa</taxon>
        <taxon>Ecdysozoa</taxon>
        <taxon>Arthropoda</taxon>
        <taxon>Hexapoda</taxon>
        <taxon>Collembola</taxon>
        <taxon>Entomobryomorpha</taxon>
        <taxon>Isotomoidea</taxon>
        <taxon>Isotomidae</taxon>
        <taxon>Proisotominae</taxon>
        <taxon>Folsomia</taxon>
    </lineage>
</organism>
<feature type="compositionally biased region" description="Polar residues" evidence="1">
    <location>
        <begin position="115"/>
        <end position="125"/>
    </location>
</feature>
<feature type="region of interest" description="Disordered" evidence="1">
    <location>
        <begin position="1"/>
        <end position="125"/>
    </location>
</feature>
<proteinExistence type="predicted"/>
<evidence type="ECO:0000313" key="4">
    <source>
        <dbReference type="Proteomes" id="UP000198287"/>
    </source>
</evidence>
<dbReference type="EMBL" id="LNIX01000002">
    <property type="protein sequence ID" value="OXA59451.1"/>
    <property type="molecule type" value="Genomic_DNA"/>
</dbReference>
<feature type="transmembrane region" description="Helical" evidence="2">
    <location>
        <begin position="301"/>
        <end position="321"/>
    </location>
</feature>
<feature type="transmembrane region" description="Helical" evidence="2">
    <location>
        <begin position="268"/>
        <end position="289"/>
    </location>
</feature>
<gene>
    <name evidence="3" type="ORF">Fcan01_05430</name>
</gene>
<feature type="compositionally biased region" description="Basic and acidic residues" evidence="1">
    <location>
        <begin position="96"/>
        <end position="114"/>
    </location>
</feature>
<protein>
    <submittedName>
        <fullName evidence="3">Uncharacterized protein</fullName>
    </submittedName>
</protein>
<keyword evidence="2" id="KW-0472">Membrane</keyword>
<accession>A0A226ERM9</accession>
<feature type="compositionally biased region" description="Polar residues" evidence="1">
    <location>
        <begin position="76"/>
        <end position="94"/>
    </location>
</feature>
<evidence type="ECO:0000313" key="3">
    <source>
        <dbReference type="EMBL" id="OXA59451.1"/>
    </source>
</evidence>
<keyword evidence="4" id="KW-1185">Reference proteome</keyword>
<keyword evidence="2" id="KW-1133">Transmembrane helix</keyword>
<dbReference type="Proteomes" id="UP000198287">
    <property type="component" value="Unassembled WGS sequence"/>
</dbReference>
<feature type="compositionally biased region" description="Basic and acidic residues" evidence="1">
    <location>
        <begin position="1"/>
        <end position="12"/>
    </location>
</feature>
<sequence>MSKKVPFEDKGEWPPWMKIQNTPGPGHYDPVTFDTRIHTSISRRLDSGHETSGPGYDYYPENNTNGTKWRPLPTVKPSSRRGNFNKQKSTNSTLILKHDDDETSKTVSDQKESSEGTSTYPNDTSLSLHYTKFSENLNENLNRQSDEHKTNTKRQAPKLPNYHQSEKDVHVVTPPWPSPEMINADSSINLESSTIDIDLDQNSEKLSFDNNEVNYGENDARVKSSPSFPNDQEISGLQNYEPLALRPSIFLTVPPNQSPFSWITDGKLSIFGCVCAICIFILGIIHLSLWSKLGLCIFSGIWLMCWGPLILITEGMLLPKIKIFNRLEILYPMTRLINNRPYWVKTILYASIAVISIAVCAKWTSGVGGGILIVLAFAYGLKQIDLRYRNKQQEFERTAIGHVPVWTITE</sequence>
<keyword evidence="2" id="KW-0812">Transmembrane</keyword>
<evidence type="ECO:0000256" key="1">
    <source>
        <dbReference type="SAM" id="MobiDB-lite"/>
    </source>
</evidence>
<evidence type="ECO:0000256" key="2">
    <source>
        <dbReference type="SAM" id="Phobius"/>
    </source>
</evidence>
<reference evidence="3 4" key="1">
    <citation type="submission" date="2015-12" db="EMBL/GenBank/DDBJ databases">
        <title>The genome of Folsomia candida.</title>
        <authorList>
            <person name="Faddeeva A."/>
            <person name="Derks M.F."/>
            <person name="Anvar Y."/>
            <person name="Smit S."/>
            <person name="Van Straalen N."/>
            <person name="Roelofs D."/>
        </authorList>
    </citation>
    <scope>NUCLEOTIDE SEQUENCE [LARGE SCALE GENOMIC DNA]</scope>
    <source>
        <strain evidence="3 4">VU population</strain>
        <tissue evidence="3">Whole body</tissue>
    </source>
</reference>
<name>A0A226ERM9_FOLCA</name>
<comment type="caution">
    <text evidence="3">The sequence shown here is derived from an EMBL/GenBank/DDBJ whole genome shotgun (WGS) entry which is preliminary data.</text>
</comment>
<feature type="transmembrane region" description="Helical" evidence="2">
    <location>
        <begin position="342"/>
        <end position="359"/>
    </location>
</feature>
<feature type="region of interest" description="Disordered" evidence="1">
    <location>
        <begin position="142"/>
        <end position="169"/>
    </location>
</feature>